<organism evidence="2 3">
    <name type="scientific">Apodospora peruviana</name>
    <dbReference type="NCBI Taxonomy" id="516989"/>
    <lineage>
        <taxon>Eukaryota</taxon>
        <taxon>Fungi</taxon>
        <taxon>Dikarya</taxon>
        <taxon>Ascomycota</taxon>
        <taxon>Pezizomycotina</taxon>
        <taxon>Sordariomycetes</taxon>
        <taxon>Sordariomycetidae</taxon>
        <taxon>Sordariales</taxon>
        <taxon>Lasiosphaeriaceae</taxon>
        <taxon>Apodospora</taxon>
    </lineage>
</organism>
<dbReference type="Proteomes" id="UP001283341">
    <property type="component" value="Unassembled WGS sequence"/>
</dbReference>
<gene>
    <name evidence="2" type="ORF">B0H66DRAFT_107443</name>
</gene>
<feature type="compositionally biased region" description="Low complexity" evidence="1">
    <location>
        <begin position="148"/>
        <end position="158"/>
    </location>
</feature>
<feature type="region of interest" description="Disordered" evidence="1">
    <location>
        <begin position="185"/>
        <end position="220"/>
    </location>
</feature>
<evidence type="ECO:0000256" key="1">
    <source>
        <dbReference type="SAM" id="MobiDB-lite"/>
    </source>
</evidence>
<feature type="compositionally biased region" description="Low complexity" evidence="1">
    <location>
        <begin position="196"/>
        <end position="207"/>
    </location>
</feature>
<feature type="region of interest" description="Disordered" evidence="1">
    <location>
        <begin position="136"/>
        <end position="158"/>
    </location>
</feature>
<proteinExistence type="predicted"/>
<feature type="region of interest" description="Disordered" evidence="1">
    <location>
        <begin position="110"/>
        <end position="129"/>
    </location>
</feature>
<reference evidence="2" key="1">
    <citation type="journal article" date="2023" name="Mol. Phylogenet. Evol.">
        <title>Genome-scale phylogeny and comparative genomics of the fungal order Sordariales.</title>
        <authorList>
            <person name="Hensen N."/>
            <person name="Bonometti L."/>
            <person name="Westerberg I."/>
            <person name="Brannstrom I.O."/>
            <person name="Guillou S."/>
            <person name="Cros-Aarteil S."/>
            <person name="Calhoun S."/>
            <person name="Haridas S."/>
            <person name="Kuo A."/>
            <person name="Mondo S."/>
            <person name="Pangilinan J."/>
            <person name="Riley R."/>
            <person name="LaButti K."/>
            <person name="Andreopoulos B."/>
            <person name="Lipzen A."/>
            <person name="Chen C."/>
            <person name="Yan M."/>
            <person name="Daum C."/>
            <person name="Ng V."/>
            <person name="Clum A."/>
            <person name="Steindorff A."/>
            <person name="Ohm R.A."/>
            <person name="Martin F."/>
            <person name="Silar P."/>
            <person name="Natvig D.O."/>
            <person name="Lalanne C."/>
            <person name="Gautier V."/>
            <person name="Ament-Velasquez S.L."/>
            <person name="Kruys A."/>
            <person name="Hutchinson M.I."/>
            <person name="Powell A.J."/>
            <person name="Barry K."/>
            <person name="Miller A.N."/>
            <person name="Grigoriev I.V."/>
            <person name="Debuchy R."/>
            <person name="Gladieux P."/>
            <person name="Hiltunen Thoren M."/>
            <person name="Johannesson H."/>
        </authorList>
    </citation>
    <scope>NUCLEOTIDE SEQUENCE</scope>
    <source>
        <strain evidence="2">CBS 118394</strain>
    </source>
</reference>
<evidence type="ECO:0000313" key="3">
    <source>
        <dbReference type="Proteomes" id="UP001283341"/>
    </source>
</evidence>
<dbReference type="EMBL" id="JAUEDM010000002">
    <property type="protein sequence ID" value="KAK3324923.1"/>
    <property type="molecule type" value="Genomic_DNA"/>
</dbReference>
<feature type="compositionally biased region" description="Low complexity" evidence="1">
    <location>
        <begin position="110"/>
        <end position="126"/>
    </location>
</feature>
<accession>A0AAE0IHB8</accession>
<name>A0AAE0IHB8_9PEZI</name>
<dbReference type="AlphaFoldDB" id="A0AAE0IHB8"/>
<evidence type="ECO:0000313" key="2">
    <source>
        <dbReference type="EMBL" id="KAK3324923.1"/>
    </source>
</evidence>
<keyword evidence="3" id="KW-1185">Reference proteome</keyword>
<protein>
    <submittedName>
        <fullName evidence="2">Uncharacterized protein</fullName>
    </submittedName>
</protein>
<comment type="caution">
    <text evidence="2">The sequence shown here is derived from an EMBL/GenBank/DDBJ whole genome shotgun (WGS) entry which is preliminary data.</text>
</comment>
<reference evidence="2" key="2">
    <citation type="submission" date="2023-06" db="EMBL/GenBank/DDBJ databases">
        <authorList>
            <consortium name="Lawrence Berkeley National Laboratory"/>
            <person name="Haridas S."/>
            <person name="Hensen N."/>
            <person name="Bonometti L."/>
            <person name="Westerberg I."/>
            <person name="Brannstrom I.O."/>
            <person name="Guillou S."/>
            <person name="Cros-Aarteil S."/>
            <person name="Calhoun S."/>
            <person name="Kuo A."/>
            <person name="Mondo S."/>
            <person name="Pangilinan J."/>
            <person name="Riley R."/>
            <person name="Labutti K."/>
            <person name="Andreopoulos B."/>
            <person name="Lipzen A."/>
            <person name="Chen C."/>
            <person name="Yanf M."/>
            <person name="Daum C."/>
            <person name="Ng V."/>
            <person name="Clum A."/>
            <person name="Steindorff A."/>
            <person name="Ohm R."/>
            <person name="Martin F."/>
            <person name="Silar P."/>
            <person name="Natvig D."/>
            <person name="Lalanne C."/>
            <person name="Gautier V."/>
            <person name="Ament-Velasquez S.L."/>
            <person name="Kruys A."/>
            <person name="Hutchinson M.I."/>
            <person name="Powell A.J."/>
            <person name="Barry K."/>
            <person name="Miller A.N."/>
            <person name="Grigoriev I.V."/>
            <person name="Debuchy R."/>
            <person name="Gladieux P."/>
            <person name="Thoren M.H."/>
            <person name="Johannesson H."/>
        </authorList>
    </citation>
    <scope>NUCLEOTIDE SEQUENCE</scope>
    <source>
        <strain evidence="2">CBS 118394</strain>
    </source>
</reference>
<sequence>MVVSTQELRRRWTDKSNAVFYPSDRCSTAQEYAATDHEREFDFKGCRNIVFLSGKRTGAESDVLLLAKGSGHMTLPAGVQVLVDSGFVKCEPAYGSSGAGSSVGVGVRAPPPSRAASSYAGSSYSRPGGGGGGVSYVSAGTYRPPQEGSRAGSSSGYSYVSARGVPLPESVAGTGFEDPDWIVEAEAGDDGSVAPGDSISSVGVGSRRPGGSGRSSYSFY</sequence>